<dbReference type="GO" id="GO:0003723">
    <property type="term" value="F:RNA binding"/>
    <property type="evidence" value="ECO:0007669"/>
    <property type="project" value="InterPro"/>
</dbReference>
<proteinExistence type="inferred from homology"/>
<dbReference type="AlphaFoldDB" id="A0A0N9VDD6"/>
<gene>
    <name evidence="3" type="ORF">AOY20_06045</name>
</gene>
<organism evidence="3 4">
    <name type="scientific">Acinetobacter equi</name>
    <dbReference type="NCBI Taxonomy" id="1324350"/>
    <lineage>
        <taxon>Bacteria</taxon>
        <taxon>Pseudomonadati</taxon>
        <taxon>Pseudomonadota</taxon>
        <taxon>Gammaproteobacteria</taxon>
        <taxon>Moraxellales</taxon>
        <taxon>Moraxellaceae</taxon>
        <taxon>Acinetobacter</taxon>
    </lineage>
</organism>
<dbReference type="Gene3D" id="3.90.730.10">
    <property type="entry name" value="Ribonuclease T2-like"/>
    <property type="match status" value="1"/>
</dbReference>
<dbReference type="SUPFAM" id="SSF55895">
    <property type="entry name" value="Ribonuclease Rh-like"/>
    <property type="match status" value="1"/>
</dbReference>
<keyword evidence="4" id="KW-1185">Reference proteome</keyword>
<evidence type="ECO:0000256" key="1">
    <source>
        <dbReference type="ARBA" id="ARBA00007469"/>
    </source>
</evidence>
<dbReference type="KEGG" id="aei:AOY20_06045"/>
<dbReference type="InterPro" id="IPR036430">
    <property type="entry name" value="RNase_T2-like_sf"/>
</dbReference>
<dbReference type="STRING" id="1324350.AOY20_06045"/>
<dbReference type="Pfam" id="PF00445">
    <property type="entry name" value="Ribonuclease_T2"/>
    <property type="match status" value="1"/>
</dbReference>
<dbReference type="Proteomes" id="UP000064939">
    <property type="component" value="Chromosome"/>
</dbReference>
<name>A0A0N9VDD6_9GAMM</name>
<dbReference type="EMBL" id="CP012808">
    <property type="protein sequence ID" value="ALH95134.1"/>
    <property type="molecule type" value="Genomic_DNA"/>
</dbReference>
<comment type="similarity">
    <text evidence="1 2">Belongs to the RNase T2 family.</text>
</comment>
<protein>
    <submittedName>
        <fullName evidence="3">Ribonuclease I</fullName>
    </submittedName>
</protein>
<evidence type="ECO:0000256" key="2">
    <source>
        <dbReference type="RuleBase" id="RU004328"/>
    </source>
</evidence>
<dbReference type="GO" id="GO:0033897">
    <property type="term" value="F:ribonuclease T2 activity"/>
    <property type="evidence" value="ECO:0007669"/>
    <property type="project" value="InterPro"/>
</dbReference>
<dbReference type="InterPro" id="IPR001568">
    <property type="entry name" value="RNase_T2-like"/>
</dbReference>
<reference evidence="3 4" key="1">
    <citation type="journal article" date="2015" name="Int. J. Syst. Evol. Microbiol.">
        <title>Acinetobacter equi sp. nov. isolated from horse faeces.</title>
        <authorList>
            <person name="Poppel M.T."/>
            <person name="Skiebe E."/>
            <person name="Laue M."/>
            <person name="Bergmann H."/>
            <person name="Ebersberger I."/>
            <person name="Garn T."/>
            <person name="Fruth A."/>
            <person name="Baumgardt S."/>
            <person name="Busse H.J."/>
            <person name="Wilharm G."/>
        </authorList>
    </citation>
    <scope>NUCLEOTIDE SEQUENCE [LARGE SCALE GENOMIC DNA]</scope>
    <source>
        <strain evidence="3 4">114</strain>
    </source>
</reference>
<evidence type="ECO:0000313" key="3">
    <source>
        <dbReference type="EMBL" id="ALH95134.1"/>
    </source>
</evidence>
<dbReference type="RefSeq" id="WP_054581028.1">
    <property type="nucleotide sequence ID" value="NZ_CP012808.1"/>
</dbReference>
<accession>A0A0N9VDD6</accession>
<sequence>MNKVNSLIKQQSLLLLFAIGFVLSITSSFIHANPLNGYVMEIQMTPATCLLDATKTKRRECLEGYALNIVGLYPETTTANCRTNSSAILPPIQAKVVASVMPNETARVNLWKNIGGCVLMTASQYFRYVINLADRLNIPIVMTRQESTHIQQNMLRTMFTKLNSGLPPQGIHFQCSSHRNVSYLTHIKICYNKNGKYRTCPETIETKCPKSFVIKGSY</sequence>
<dbReference type="OrthoDB" id="6656643at2"/>
<evidence type="ECO:0000313" key="4">
    <source>
        <dbReference type="Proteomes" id="UP000064939"/>
    </source>
</evidence>